<dbReference type="Pfam" id="PF07693">
    <property type="entry name" value="KAP_NTPase"/>
    <property type="match status" value="1"/>
</dbReference>
<dbReference type="AlphaFoldDB" id="A0A1H4FX66"/>
<organism evidence="4 5">
    <name type="scientific">Bacteroides xylanisolvens</name>
    <dbReference type="NCBI Taxonomy" id="371601"/>
    <lineage>
        <taxon>Bacteria</taxon>
        <taxon>Pseudomonadati</taxon>
        <taxon>Bacteroidota</taxon>
        <taxon>Bacteroidia</taxon>
        <taxon>Bacteroidales</taxon>
        <taxon>Bacteroidaceae</taxon>
        <taxon>Bacteroides</taxon>
    </lineage>
</organism>
<dbReference type="InterPro" id="IPR051191">
    <property type="entry name" value="DCAF12"/>
</dbReference>
<evidence type="ECO:0000313" key="4">
    <source>
        <dbReference type="EMBL" id="SEB01228.1"/>
    </source>
</evidence>
<name>A0A1H4FX66_9BACE</name>
<dbReference type="Pfam" id="PF13271">
    <property type="entry name" value="DUF4062"/>
    <property type="match status" value="1"/>
</dbReference>
<evidence type="ECO:0000256" key="1">
    <source>
        <dbReference type="ARBA" id="ARBA00022737"/>
    </source>
</evidence>
<dbReference type="EMBL" id="FNRP01000023">
    <property type="protein sequence ID" value="SEB01228.1"/>
    <property type="molecule type" value="Genomic_DNA"/>
</dbReference>
<sequence length="1117" mass="128380">MTKQLAQYSVPAENSRVIRVFLSSTFRDMEMERSALVKLFKGLQVKAASRGATISLVDLRWGITEEDAKSGKVVEICLKEIVNSRPFFIGMVGDRYGWCPSYEDLSQTLNDSLEYRWIEDDLNHHLSVTEIEMQFGVLRNPNPLHAYFYIKQSADDELSCPEEESLKLKRLKESILQQDRYPVQEYDSPDQLCNLVEAAFTELLEREFPDVLTVEDNQALQEQLTRNELLFNYHPIPEADQAFADFLAADEQRCLVVTGGCGLGKSALLAHWSDLVNNDMPMIPIYHRLDSTTLSSYPETLARMLASKCQNALKHQSLGEENLFAAEVSKELDSTQSTAKSIMDAVKNSVLMGDAGLNTFSGNTLRNLKEIEEDLNSIQKFSQLWSALGASRYPIILLIDDISYLNPTEASLFSLFASIPPNVKVVLSFSASSTAYLPFVQNGYAHFQLNGFSQADAKSFSKQYLSTYSKALSAQQEDILASWVLAKQPRCLSVLLNELVSFGQYDALNEYMSGYCRLNEVGQFYDSVLRRLSADYGFEEIGRTLLMLSLTLEGFTEDEVKSMADINQILWSQLRVEMSSWLTNKGGRYCIGDTQMVEAIERYFAQDDECIDDSRHEIISALLDEEEILSHPLTFADYNYRMKQFCYHDSYRYKVEITYQCYKMQEWDILKDWICDVEIFEILYRTNRSLLEDSWKAIMNDNPEVTPEVYAELDFDEIDSFLIPVIANDMATFLSSSFHLTKAAAAVSEKSMEGAAMPLIAKSVLKMNEGCRYARNEEYETACDCFLKALVMQENIVPTPELEIANTCRNLALAYYYNEQYNEAAIYLNRALDYHAASADEKSQAEVIELSEYLAYCDYYKDEEESAAEKFRKVAEMHESLNGRLSGGVAKCLRMQGKCLYYIKRYDEAWMLMNQALDIAIQIDSKKQIVACHKQLYYLCREFKRMMNERGDEQASTLFFRESLLHEMYFSEKPRLAELTVRYEALRCDIMQQYYMNKDYDNVIRIATSLDFHDDTDPNASCLVYYYKAQAYVKLENYPMAKEAFFRELELRKKYLGWEDEDTILACQNLGVLHSFCNEREEALACFREAYGHEVKKNGEDSEMAQKLLQYISVVES</sequence>
<proteinExistence type="predicted"/>
<protein>
    <submittedName>
        <fullName evidence="4">Tetratricopeptide repeat-containing protein</fullName>
    </submittedName>
</protein>
<dbReference type="RefSeq" id="WP_074707444.1">
    <property type="nucleotide sequence ID" value="NZ_FNRP01000023.1"/>
</dbReference>
<dbReference type="Proteomes" id="UP000183040">
    <property type="component" value="Unassembled WGS sequence"/>
</dbReference>
<dbReference type="GO" id="GO:0080008">
    <property type="term" value="C:Cul4-RING E3 ubiquitin ligase complex"/>
    <property type="evidence" value="ECO:0007669"/>
    <property type="project" value="TreeGrafter"/>
</dbReference>
<dbReference type="SMART" id="SM00028">
    <property type="entry name" value="TPR"/>
    <property type="match status" value="5"/>
</dbReference>
<dbReference type="InterPro" id="IPR011646">
    <property type="entry name" value="KAP_P-loop"/>
</dbReference>
<feature type="domain" description="DUF4062" evidence="3">
    <location>
        <begin position="19"/>
        <end position="108"/>
    </location>
</feature>
<dbReference type="InterPro" id="IPR011990">
    <property type="entry name" value="TPR-like_helical_dom_sf"/>
</dbReference>
<dbReference type="SUPFAM" id="SSF52540">
    <property type="entry name" value="P-loop containing nucleoside triphosphate hydrolases"/>
    <property type="match status" value="1"/>
</dbReference>
<reference evidence="4 5" key="1">
    <citation type="submission" date="2016-10" db="EMBL/GenBank/DDBJ databases">
        <authorList>
            <person name="de Groot N.N."/>
        </authorList>
    </citation>
    <scope>NUCLEOTIDE SEQUENCE [LARGE SCALE GENOMIC DNA]</scope>
    <source>
        <strain evidence="4 5">NLAE-zl-G339</strain>
    </source>
</reference>
<dbReference type="Gene3D" id="3.40.50.300">
    <property type="entry name" value="P-loop containing nucleotide triphosphate hydrolases"/>
    <property type="match status" value="1"/>
</dbReference>
<dbReference type="InterPro" id="IPR025139">
    <property type="entry name" value="DUF4062"/>
</dbReference>
<dbReference type="PANTHER" id="PTHR19860">
    <property type="entry name" value="DDB1- AND CUL4-ASSOCIATED FACTOR 12-RELATED"/>
    <property type="match status" value="1"/>
</dbReference>
<feature type="domain" description="KAP NTPase" evidence="2">
    <location>
        <begin position="251"/>
        <end position="410"/>
    </location>
</feature>
<evidence type="ECO:0000259" key="2">
    <source>
        <dbReference type="Pfam" id="PF07693"/>
    </source>
</evidence>
<dbReference type="InterPro" id="IPR019734">
    <property type="entry name" value="TPR_rpt"/>
</dbReference>
<dbReference type="InterPro" id="IPR027417">
    <property type="entry name" value="P-loop_NTPase"/>
</dbReference>
<accession>A0A1H4FX66</accession>
<evidence type="ECO:0000259" key="3">
    <source>
        <dbReference type="Pfam" id="PF13271"/>
    </source>
</evidence>
<gene>
    <name evidence="4" type="ORF">SAMN04487924_12315</name>
</gene>
<dbReference type="SUPFAM" id="SSF48452">
    <property type="entry name" value="TPR-like"/>
    <property type="match status" value="2"/>
</dbReference>
<dbReference type="PANTHER" id="PTHR19860:SF40">
    <property type="entry name" value="WD40 REPEAT-CONTAINING PROTEIN"/>
    <property type="match status" value="1"/>
</dbReference>
<dbReference type="Gene3D" id="1.25.40.10">
    <property type="entry name" value="Tetratricopeptide repeat domain"/>
    <property type="match status" value="2"/>
</dbReference>
<keyword evidence="1" id="KW-0677">Repeat</keyword>
<evidence type="ECO:0000313" key="5">
    <source>
        <dbReference type="Proteomes" id="UP000183040"/>
    </source>
</evidence>